<sequence length="103" mass="11509">MNESVIIRASIRLLSTIEGGRRHAISGSYRPNHNFFESLDLEMAMGSIDVPNGKELRPGESAEFLIELFIGPQHQAEIYPGRKWRIQEGATLVGWGTVEEVLS</sequence>
<organism evidence="3 4">
    <name type="scientific">Sphingobium scionense</name>
    <dbReference type="NCBI Taxonomy" id="1404341"/>
    <lineage>
        <taxon>Bacteria</taxon>
        <taxon>Pseudomonadati</taxon>
        <taxon>Pseudomonadota</taxon>
        <taxon>Alphaproteobacteria</taxon>
        <taxon>Sphingomonadales</taxon>
        <taxon>Sphingomonadaceae</taxon>
        <taxon>Sphingobium</taxon>
    </lineage>
</organism>
<keyword evidence="4" id="KW-1185">Reference proteome</keyword>
<gene>
    <name evidence="3" type="ORF">GGQ90_000153</name>
</gene>
<dbReference type="AlphaFoldDB" id="A0A7W6PV15"/>
<dbReference type="RefSeq" id="WP_188080361.1">
    <property type="nucleotide sequence ID" value="NZ_JACIEU010000001.1"/>
</dbReference>
<keyword evidence="2" id="KW-0342">GTP-binding</keyword>
<proteinExistence type="predicted"/>
<accession>A0A7W6PV15</accession>
<comment type="caution">
    <text evidence="3">The sequence shown here is derived from an EMBL/GenBank/DDBJ whole genome shotgun (WGS) entry which is preliminary data.</text>
</comment>
<evidence type="ECO:0000313" key="4">
    <source>
        <dbReference type="Proteomes" id="UP000590524"/>
    </source>
</evidence>
<reference evidence="3 4" key="1">
    <citation type="submission" date="2020-08" db="EMBL/GenBank/DDBJ databases">
        <title>Genomic Encyclopedia of Type Strains, Phase IV (KMG-IV): sequencing the most valuable type-strain genomes for metagenomic binning, comparative biology and taxonomic classification.</title>
        <authorList>
            <person name="Goeker M."/>
        </authorList>
    </citation>
    <scope>NUCLEOTIDE SEQUENCE [LARGE SCALE GENOMIC DNA]</scope>
    <source>
        <strain evidence="3 4">DSM 19371</strain>
    </source>
</reference>
<protein>
    <submittedName>
        <fullName evidence="3">Translation elongation factor EF-Tu-like GTPase</fullName>
    </submittedName>
</protein>
<name>A0A7W6PV15_9SPHN</name>
<dbReference type="SUPFAM" id="SSF50465">
    <property type="entry name" value="EF-Tu/eEF-1alpha/eIF2-gamma C-terminal domain"/>
    <property type="match status" value="1"/>
</dbReference>
<dbReference type="Proteomes" id="UP000590524">
    <property type="component" value="Unassembled WGS sequence"/>
</dbReference>
<dbReference type="GO" id="GO:0005525">
    <property type="term" value="F:GTP binding"/>
    <property type="evidence" value="ECO:0007669"/>
    <property type="project" value="UniProtKB-KW"/>
</dbReference>
<dbReference type="EMBL" id="JACIEU010000001">
    <property type="protein sequence ID" value="MBB4146400.1"/>
    <property type="molecule type" value="Genomic_DNA"/>
</dbReference>
<dbReference type="Gene3D" id="2.40.30.10">
    <property type="entry name" value="Translation factors"/>
    <property type="match status" value="1"/>
</dbReference>
<keyword evidence="3" id="KW-0648">Protein biosynthesis</keyword>
<evidence type="ECO:0000313" key="3">
    <source>
        <dbReference type="EMBL" id="MBB4146400.1"/>
    </source>
</evidence>
<evidence type="ECO:0000256" key="1">
    <source>
        <dbReference type="ARBA" id="ARBA00022741"/>
    </source>
</evidence>
<keyword evidence="1" id="KW-0547">Nucleotide-binding</keyword>
<evidence type="ECO:0000256" key="2">
    <source>
        <dbReference type="ARBA" id="ARBA00023134"/>
    </source>
</evidence>
<keyword evidence="3" id="KW-0251">Elongation factor</keyword>
<dbReference type="GO" id="GO:0003746">
    <property type="term" value="F:translation elongation factor activity"/>
    <property type="evidence" value="ECO:0007669"/>
    <property type="project" value="UniProtKB-KW"/>
</dbReference>
<dbReference type="InterPro" id="IPR009001">
    <property type="entry name" value="Transl_elong_EF1A/Init_IF2_C"/>
</dbReference>